<dbReference type="EMBL" id="JXTC01000443">
    <property type="protein sequence ID" value="PON53535.1"/>
    <property type="molecule type" value="Genomic_DNA"/>
</dbReference>
<sequence length="78" mass="8996">MDDSLYDDFGNYIGPDIESDQESDRKYDGEDEAEIYGHDVEILVMDEDEQNFEQPIIKPVRNIKSEVIKPVTMSPLIT</sequence>
<gene>
    <name evidence="3" type="ORF">TorRG33x02_305230</name>
</gene>
<dbReference type="InterPro" id="IPR031950">
    <property type="entry name" value="EFTUD2_N"/>
</dbReference>
<dbReference type="Pfam" id="PF16004">
    <property type="entry name" value="EFTUD2"/>
    <property type="match status" value="1"/>
</dbReference>
<feature type="domain" description="116kDa U5 small nuclear ribonucleoprotein component N-terminal" evidence="2">
    <location>
        <begin position="24"/>
        <end position="67"/>
    </location>
</feature>
<name>A0A2P5BXJ8_TREOI</name>
<proteinExistence type="predicted"/>
<evidence type="ECO:0000259" key="2">
    <source>
        <dbReference type="Pfam" id="PF16004"/>
    </source>
</evidence>
<keyword evidence="4" id="KW-1185">Reference proteome</keyword>
<keyword evidence="3" id="KW-0687">Ribonucleoprotein</keyword>
<protein>
    <submittedName>
        <fullName evidence="3">116 kDa U5 small nuclear ribonucleoprotein component, N-terminal</fullName>
    </submittedName>
</protein>
<dbReference type="OrthoDB" id="364892at2759"/>
<dbReference type="AlphaFoldDB" id="A0A2P5BXJ8"/>
<accession>A0A2P5BXJ8</accession>
<dbReference type="GO" id="GO:1990904">
    <property type="term" value="C:ribonucleoprotein complex"/>
    <property type="evidence" value="ECO:0007669"/>
    <property type="project" value="UniProtKB-KW"/>
</dbReference>
<evidence type="ECO:0000313" key="4">
    <source>
        <dbReference type="Proteomes" id="UP000237000"/>
    </source>
</evidence>
<reference evidence="4" key="1">
    <citation type="submission" date="2016-06" db="EMBL/GenBank/DDBJ databases">
        <title>Parallel loss of symbiosis genes in relatives of nitrogen-fixing non-legume Parasponia.</title>
        <authorList>
            <person name="Van Velzen R."/>
            <person name="Holmer R."/>
            <person name="Bu F."/>
            <person name="Rutten L."/>
            <person name="Van Zeijl A."/>
            <person name="Liu W."/>
            <person name="Santuari L."/>
            <person name="Cao Q."/>
            <person name="Sharma T."/>
            <person name="Shen D."/>
            <person name="Roswanjaya Y."/>
            <person name="Wardhani T."/>
            <person name="Kalhor M.S."/>
            <person name="Jansen J."/>
            <person name="Van den Hoogen J."/>
            <person name="Gungor B."/>
            <person name="Hartog M."/>
            <person name="Hontelez J."/>
            <person name="Verver J."/>
            <person name="Yang W.-C."/>
            <person name="Schijlen E."/>
            <person name="Repin R."/>
            <person name="Schilthuizen M."/>
            <person name="Schranz E."/>
            <person name="Heidstra R."/>
            <person name="Miyata K."/>
            <person name="Fedorova E."/>
            <person name="Kohlen W."/>
            <person name="Bisseling T."/>
            <person name="Smit S."/>
            <person name="Geurts R."/>
        </authorList>
    </citation>
    <scope>NUCLEOTIDE SEQUENCE [LARGE SCALE GENOMIC DNA]</scope>
    <source>
        <strain evidence="4">cv. RG33-2</strain>
    </source>
</reference>
<evidence type="ECO:0000313" key="3">
    <source>
        <dbReference type="EMBL" id="PON53535.1"/>
    </source>
</evidence>
<feature type="region of interest" description="Disordered" evidence="1">
    <location>
        <begin position="1"/>
        <end position="27"/>
    </location>
</feature>
<dbReference type="InParanoid" id="A0A2P5BXJ8"/>
<comment type="caution">
    <text evidence="3">The sequence shown here is derived from an EMBL/GenBank/DDBJ whole genome shotgun (WGS) entry which is preliminary data.</text>
</comment>
<dbReference type="STRING" id="63057.A0A2P5BXJ8"/>
<dbReference type="Proteomes" id="UP000237000">
    <property type="component" value="Unassembled WGS sequence"/>
</dbReference>
<evidence type="ECO:0000256" key="1">
    <source>
        <dbReference type="SAM" id="MobiDB-lite"/>
    </source>
</evidence>
<organism evidence="3 4">
    <name type="scientific">Trema orientale</name>
    <name type="common">Charcoal tree</name>
    <name type="synonym">Celtis orientalis</name>
    <dbReference type="NCBI Taxonomy" id="63057"/>
    <lineage>
        <taxon>Eukaryota</taxon>
        <taxon>Viridiplantae</taxon>
        <taxon>Streptophyta</taxon>
        <taxon>Embryophyta</taxon>
        <taxon>Tracheophyta</taxon>
        <taxon>Spermatophyta</taxon>
        <taxon>Magnoliopsida</taxon>
        <taxon>eudicotyledons</taxon>
        <taxon>Gunneridae</taxon>
        <taxon>Pentapetalae</taxon>
        <taxon>rosids</taxon>
        <taxon>fabids</taxon>
        <taxon>Rosales</taxon>
        <taxon>Cannabaceae</taxon>
        <taxon>Trema</taxon>
    </lineage>
</organism>